<comment type="caution">
    <text evidence="2">The sequence shown here is derived from an EMBL/GenBank/DDBJ whole genome shotgun (WGS) entry which is preliminary data.</text>
</comment>
<dbReference type="InterPro" id="IPR021124">
    <property type="entry name" value="CRISPR-assoc_prot_Cas5"/>
</dbReference>
<accession>A0ABU7T2B7</accession>
<keyword evidence="3" id="KW-1185">Reference proteome</keyword>
<reference evidence="2 3" key="1">
    <citation type="submission" date="2023-02" db="EMBL/GenBank/DDBJ databases">
        <title>The predominant lactic acid bacteria and yeasts involved in the spontaneous fermentation of millet during the production of the traditional porridge Hausa koko in Ghana.</title>
        <authorList>
            <person name="Atter A."/>
            <person name="Diaz M."/>
        </authorList>
    </citation>
    <scope>NUCLEOTIDE SEQUENCE [LARGE SCALE GENOMIC DNA]</scope>
    <source>
        <strain evidence="2 3">FI11640</strain>
    </source>
</reference>
<evidence type="ECO:0000313" key="3">
    <source>
        <dbReference type="Proteomes" id="UP001330016"/>
    </source>
</evidence>
<gene>
    <name evidence="2" type="primary">cas5c</name>
    <name evidence="2" type="ORF">PS435_12930</name>
</gene>
<dbReference type="Proteomes" id="UP001330016">
    <property type="component" value="Unassembled WGS sequence"/>
</dbReference>
<evidence type="ECO:0000256" key="1">
    <source>
        <dbReference type="ARBA" id="ARBA00023118"/>
    </source>
</evidence>
<dbReference type="NCBIfam" id="TIGR01876">
    <property type="entry name" value="cas_Cas5d"/>
    <property type="match status" value="1"/>
</dbReference>
<keyword evidence="1" id="KW-0051">Antiviral defense</keyword>
<proteinExistence type="predicted"/>
<dbReference type="InterPro" id="IPR010155">
    <property type="entry name" value="CRISPR-assoc_prot_Cas5d"/>
</dbReference>
<dbReference type="EMBL" id="JAQSGK010000047">
    <property type="protein sequence ID" value="MEE6716756.1"/>
    <property type="molecule type" value="Genomic_DNA"/>
</dbReference>
<evidence type="ECO:0000313" key="2">
    <source>
        <dbReference type="EMBL" id="MEE6716756.1"/>
    </source>
</evidence>
<protein>
    <submittedName>
        <fullName evidence="2">Type I-C CRISPR-associated protein Cas5c</fullName>
    </submittedName>
</protein>
<dbReference type="Pfam" id="PF09704">
    <property type="entry name" value="Cas_Cas5d"/>
    <property type="match status" value="1"/>
</dbReference>
<organism evidence="2 3">
    <name type="scientific">Schleiferilactobacillus harbinensis</name>
    <dbReference type="NCBI Taxonomy" id="304207"/>
    <lineage>
        <taxon>Bacteria</taxon>
        <taxon>Bacillati</taxon>
        <taxon>Bacillota</taxon>
        <taxon>Bacilli</taxon>
        <taxon>Lactobacillales</taxon>
        <taxon>Lactobacillaceae</taxon>
        <taxon>Schleiferilactobacillus</taxon>
    </lineage>
</organism>
<name>A0ABU7T2B7_9LACO</name>
<dbReference type="NCBIfam" id="TIGR02593">
    <property type="entry name" value="CRISPR_cas5"/>
    <property type="match status" value="1"/>
</dbReference>
<dbReference type="RefSeq" id="WP_331244317.1">
    <property type="nucleotide sequence ID" value="NZ_JAQSGJ010000047.1"/>
</dbReference>
<dbReference type="Gene3D" id="3.30.70.2660">
    <property type="match status" value="1"/>
</dbReference>
<dbReference type="InterPro" id="IPR013422">
    <property type="entry name" value="CRISPR-assoc_prot_Cas5_N"/>
</dbReference>
<sequence>MKRIKHGQTDQDTMHVQFRVAGNRALFSDPVFRVGGERASYMVPTEEALIGITSSIYWKPSIRWIIDKVCVLNRIAMESVSVKPRNFINGWNVSGKQRAKEASSKPLNTLSSFAYLQEPAYNVYAHFEFSKDPLYANDHNVLKHYNMFAQSLRHGGRFDVFLGTRECPAYVTDIQEDEESYYKEFKDPMDLGFMFNRFVYPTYPDNLISDAPIGKTIMHVVMNQGDIDFEELRDSGHARTDYFSERK</sequence>